<dbReference type="Gene3D" id="3.20.20.370">
    <property type="entry name" value="Glycoside hydrolase/deacetylase"/>
    <property type="match status" value="1"/>
</dbReference>
<keyword evidence="4" id="KW-1185">Reference proteome</keyword>
<dbReference type="SUPFAM" id="SSF88713">
    <property type="entry name" value="Glycoside hydrolase/deacetylase"/>
    <property type="match status" value="1"/>
</dbReference>
<dbReference type="PROSITE" id="PS51677">
    <property type="entry name" value="NODB"/>
    <property type="match status" value="1"/>
</dbReference>
<name>A0A515EJB3_9BURK</name>
<evidence type="ECO:0000313" key="4">
    <source>
        <dbReference type="Proteomes" id="UP000317365"/>
    </source>
</evidence>
<evidence type="ECO:0000259" key="2">
    <source>
        <dbReference type="PROSITE" id="PS51677"/>
    </source>
</evidence>
<keyword evidence="1" id="KW-0732">Signal</keyword>
<feature type="chain" id="PRO_5021749698" evidence="1">
    <location>
        <begin position="47"/>
        <end position="278"/>
    </location>
</feature>
<dbReference type="InterPro" id="IPR002509">
    <property type="entry name" value="NODB_dom"/>
</dbReference>
<dbReference type="InterPro" id="IPR011330">
    <property type="entry name" value="Glyco_hydro/deAcase_b/a-brl"/>
</dbReference>
<organism evidence="3 4">
    <name type="scientific">Rhodoferax aquaticus</name>
    <dbReference type="NCBI Taxonomy" id="2527691"/>
    <lineage>
        <taxon>Bacteria</taxon>
        <taxon>Pseudomonadati</taxon>
        <taxon>Pseudomonadota</taxon>
        <taxon>Betaproteobacteria</taxon>
        <taxon>Burkholderiales</taxon>
        <taxon>Comamonadaceae</taxon>
        <taxon>Rhodoferax</taxon>
    </lineage>
</organism>
<sequence length="278" mass="30293">MQLLLTPTKFSFCKPLRQQMPMAAARRLLVRLAVGALCCTYPPLWAQTPIEVHDVIASATPTRNIALTLDACSGAFDDDLIEFLIRNRIPATLFATKKWLLKNPQGVAIIKAHLDLFDVEDHGENHIPAVIGAGRKVYGIAGEPDLLHLRQEVSEGAKAITEMIGVPPHWYRGATAEYDPQAIAEIERMGFGIAGFSINADSGATLRKPAVEERLRHVKGGDVIIAHMNKPASDTAEGLSTGLLQLLRNGLVFVRLDQVGLSATNLPKEQLVRPSSNQ</sequence>
<protein>
    <submittedName>
        <fullName evidence="3">Polysaccharide deacetylase</fullName>
    </submittedName>
</protein>
<dbReference type="Proteomes" id="UP000317365">
    <property type="component" value="Chromosome"/>
</dbReference>
<dbReference type="InterPro" id="IPR050248">
    <property type="entry name" value="Polysacc_deacetylase_ArnD"/>
</dbReference>
<reference evidence="4" key="2">
    <citation type="journal article" date="2020" name="Int. J. Syst. Evol. Microbiol.">
        <title>Genomic insights into a novel species Rhodoferax aquaticus sp. nov., isolated from freshwater.</title>
        <authorList>
            <person name="Li T."/>
            <person name="Zhuo Y."/>
            <person name="Jin C.Z."/>
            <person name="Wu X."/>
            <person name="Ko S.R."/>
            <person name="Jin F.J."/>
            <person name="Ahn C.Y."/>
            <person name="Oh H.M."/>
            <person name="Lee H.G."/>
            <person name="Jin L."/>
        </authorList>
    </citation>
    <scope>NUCLEOTIDE SEQUENCE [LARGE SCALE GENOMIC DNA]</scope>
    <source>
        <strain evidence="4">Gr-4</strain>
    </source>
</reference>
<dbReference type="EMBL" id="CP036282">
    <property type="protein sequence ID" value="QDL52776.1"/>
    <property type="molecule type" value="Genomic_DNA"/>
</dbReference>
<feature type="signal peptide" evidence="1">
    <location>
        <begin position="1"/>
        <end position="46"/>
    </location>
</feature>
<proteinExistence type="predicted"/>
<accession>A0A515EJB3</accession>
<dbReference type="PANTHER" id="PTHR10587:SF134">
    <property type="entry name" value="SECRETED PROTEIN"/>
    <property type="match status" value="1"/>
</dbReference>
<dbReference type="PANTHER" id="PTHR10587">
    <property type="entry name" value="GLYCOSYL TRANSFERASE-RELATED"/>
    <property type="match status" value="1"/>
</dbReference>
<dbReference type="AlphaFoldDB" id="A0A515EJB3"/>
<dbReference type="GO" id="GO:0005975">
    <property type="term" value="P:carbohydrate metabolic process"/>
    <property type="evidence" value="ECO:0007669"/>
    <property type="project" value="InterPro"/>
</dbReference>
<dbReference type="KEGG" id="rhg:EXZ61_00505"/>
<reference evidence="4" key="1">
    <citation type="submission" date="2019-02" db="EMBL/GenBank/DDBJ databases">
        <title>Complete genome sequence of Rhodoferax sp. Gr-4.</title>
        <authorList>
            <person name="Jin L."/>
        </authorList>
    </citation>
    <scope>NUCLEOTIDE SEQUENCE [LARGE SCALE GENOMIC DNA]</scope>
    <source>
        <strain evidence="4">Gr-4</strain>
    </source>
</reference>
<dbReference type="GO" id="GO:0016810">
    <property type="term" value="F:hydrolase activity, acting on carbon-nitrogen (but not peptide) bonds"/>
    <property type="evidence" value="ECO:0007669"/>
    <property type="project" value="InterPro"/>
</dbReference>
<dbReference type="Pfam" id="PF01522">
    <property type="entry name" value="Polysacc_deac_1"/>
    <property type="match status" value="1"/>
</dbReference>
<evidence type="ECO:0000256" key="1">
    <source>
        <dbReference type="SAM" id="SignalP"/>
    </source>
</evidence>
<gene>
    <name evidence="3" type="ORF">EXZ61_00505</name>
</gene>
<feature type="domain" description="NodB homology" evidence="2">
    <location>
        <begin position="63"/>
        <end position="254"/>
    </location>
</feature>
<evidence type="ECO:0000313" key="3">
    <source>
        <dbReference type="EMBL" id="QDL52776.1"/>
    </source>
</evidence>